<evidence type="ECO:0000313" key="2">
    <source>
        <dbReference type="Proteomes" id="UP000276133"/>
    </source>
</evidence>
<dbReference type="Proteomes" id="UP000276133">
    <property type="component" value="Unassembled WGS sequence"/>
</dbReference>
<comment type="caution">
    <text evidence="1">The sequence shown here is derived from an EMBL/GenBank/DDBJ whole genome shotgun (WGS) entry which is preliminary data.</text>
</comment>
<gene>
    <name evidence="1" type="ORF">BpHYR1_019945</name>
</gene>
<accession>A0A3M7PEM3</accession>
<sequence>MKEGRQHGGIGWIIKKELIILKVVLNKLTFKLNRKALMRLKKSFVINRSMLKILTYRISISSLLNLYY</sequence>
<protein>
    <submittedName>
        <fullName evidence="1">Uncharacterized protein</fullName>
    </submittedName>
</protein>
<dbReference type="AlphaFoldDB" id="A0A3M7PEM3"/>
<evidence type="ECO:0000313" key="1">
    <source>
        <dbReference type="EMBL" id="RMZ97174.1"/>
    </source>
</evidence>
<name>A0A3M7PEM3_BRAPC</name>
<organism evidence="1 2">
    <name type="scientific">Brachionus plicatilis</name>
    <name type="common">Marine rotifer</name>
    <name type="synonym">Brachionus muelleri</name>
    <dbReference type="NCBI Taxonomy" id="10195"/>
    <lineage>
        <taxon>Eukaryota</taxon>
        <taxon>Metazoa</taxon>
        <taxon>Spiralia</taxon>
        <taxon>Gnathifera</taxon>
        <taxon>Rotifera</taxon>
        <taxon>Eurotatoria</taxon>
        <taxon>Monogononta</taxon>
        <taxon>Pseudotrocha</taxon>
        <taxon>Ploima</taxon>
        <taxon>Brachionidae</taxon>
        <taxon>Brachionus</taxon>
    </lineage>
</organism>
<proteinExistence type="predicted"/>
<reference evidence="1 2" key="1">
    <citation type="journal article" date="2018" name="Sci. Rep.">
        <title>Genomic signatures of local adaptation to the degree of environmental predictability in rotifers.</title>
        <authorList>
            <person name="Franch-Gras L."/>
            <person name="Hahn C."/>
            <person name="Garcia-Roger E.M."/>
            <person name="Carmona M.J."/>
            <person name="Serra M."/>
            <person name="Gomez A."/>
        </authorList>
    </citation>
    <scope>NUCLEOTIDE SEQUENCE [LARGE SCALE GENOMIC DNA]</scope>
    <source>
        <strain evidence="1">HYR1</strain>
    </source>
</reference>
<keyword evidence="2" id="KW-1185">Reference proteome</keyword>
<dbReference type="EMBL" id="REGN01011576">
    <property type="protein sequence ID" value="RMZ97174.1"/>
    <property type="molecule type" value="Genomic_DNA"/>
</dbReference>